<dbReference type="GO" id="GO:0000786">
    <property type="term" value="C:nucleosome"/>
    <property type="evidence" value="ECO:0007669"/>
    <property type="project" value="InterPro"/>
</dbReference>
<feature type="compositionally biased region" description="Acidic residues" evidence="2">
    <location>
        <begin position="710"/>
        <end position="721"/>
    </location>
</feature>
<feature type="compositionally biased region" description="Polar residues" evidence="2">
    <location>
        <begin position="98"/>
        <end position="108"/>
    </location>
</feature>
<feature type="compositionally biased region" description="Low complexity" evidence="2">
    <location>
        <begin position="405"/>
        <end position="453"/>
    </location>
</feature>
<evidence type="ECO:0000259" key="3">
    <source>
        <dbReference type="PROSITE" id="PS51504"/>
    </source>
</evidence>
<feature type="compositionally biased region" description="Pro residues" evidence="2">
    <location>
        <begin position="639"/>
        <end position="665"/>
    </location>
</feature>
<evidence type="ECO:0000256" key="2">
    <source>
        <dbReference type="SAM" id="MobiDB-lite"/>
    </source>
</evidence>
<feature type="region of interest" description="Disordered" evidence="2">
    <location>
        <begin position="72"/>
        <end position="108"/>
    </location>
</feature>
<dbReference type="Gene3D" id="1.10.10.10">
    <property type="entry name" value="Winged helix-like DNA-binding domain superfamily/Winged helix DNA-binding domain"/>
    <property type="match status" value="1"/>
</dbReference>
<dbReference type="InterPro" id="IPR005818">
    <property type="entry name" value="Histone_H1/H5_H15"/>
</dbReference>
<proteinExistence type="predicted"/>
<feature type="compositionally biased region" description="Low complexity" evidence="2">
    <location>
        <begin position="462"/>
        <end position="483"/>
    </location>
</feature>
<feature type="region of interest" description="Disordered" evidence="2">
    <location>
        <begin position="125"/>
        <end position="221"/>
    </location>
</feature>
<feature type="compositionally biased region" description="Low complexity" evidence="2">
    <location>
        <begin position="194"/>
        <end position="216"/>
    </location>
</feature>
<evidence type="ECO:0000313" key="4">
    <source>
        <dbReference type="EMBL" id="KAH8104619.1"/>
    </source>
</evidence>
<dbReference type="InterPro" id="IPR036390">
    <property type="entry name" value="WH_DNA-bd_sf"/>
</dbReference>
<feature type="compositionally biased region" description="Polar residues" evidence="2">
    <location>
        <begin position="125"/>
        <end position="148"/>
    </location>
</feature>
<feature type="compositionally biased region" description="Polar residues" evidence="2">
    <location>
        <begin position="171"/>
        <end position="193"/>
    </location>
</feature>
<dbReference type="InterPro" id="IPR036388">
    <property type="entry name" value="WH-like_DNA-bd_sf"/>
</dbReference>
<reference evidence="4" key="1">
    <citation type="journal article" date="2021" name="New Phytol.">
        <title>Evolutionary innovations through gain and loss of genes in the ectomycorrhizal Boletales.</title>
        <authorList>
            <person name="Wu G."/>
            <person name="Miyauchi S."/>
            <person name="Morin E."/>
            <person name="Kuo A."/>
            <person name="Drula E."/>
            <person name="Varga T."/>
            <person name="Kohler A."/>
            <person name="Feng B."/>
            <person name="Cao Y."/>
            <person name="Lipzen A."/>
            <person name="Daum C."/>
            <person name="Hundley H."/>
            <person name="Pangilinan J."/>
            <person name="Johnson J."/>
            <person name="Barry K."/>
            <person name="LaButti K."/>
            <person name="Ng V."/>
            <person name="Ahrendt S."/>
            <person name="Min B."/>
            <person name="Choi I.G."/>
            <person name="Park H."/>
            <person name="Plett J.M."/>
            <person name="Magnuson J."/>
            <person name="Spatafora J.W."/>
            <person name="Nagy L.G."/>
            <person name="Henrissat B."/>
            <person name="Grigoriev I.V."/>
            <person name="Yang Z.L."/>
            <person name="Xu J."/>
            <person name="Martin F.M."/>
        </authorList>
    </citation>
    <scope>NUCLEOTIDE SEQUENCE</scope>
    <source>
        <strain evidence="4">KKN 215</strain>
    </source>
</reference>
<dbReference type="GO" id="GO:0006334">
    <property type="term" value="P:nucleosome assembly"/>
    <property type="evidence" value="ECO:0007669"/>
    <property type="project" value="InterPro"/>
</dbReference>
<feature type="domain" description="H15" evidence="3">
    <location>
        <begin position="298"/>
        <end position="367"/>
    </location>
</feature>
<comment type="caution">
    <text evidence="4">The sequence shown here is derived from an EMBL/GenBank/DDBJ whole genome shotgun (WGS) entry which is preliminary data.</text>
</comment>
<feature type="region of interest" description="Disordered" evidence="2">
    <location>
        <begin position="351"/>
        <end position="497"/>
    </location>
</feature>
<feature type="compositionally biased region" description="Polar residues" evidence="2">
    <location>
        <begin position="75"/>
        <end position="84"/>
    </location>
</feature>
<protein>
    <recommendedName>
        <fullName evidence="1">Histone H1</fullName>
    </recommendedName>
</protein>
<feature type="compositionally biased region" description="Pro residues" evidence="2">
    <location>
        <begin position="605"/>
        <end position="625"/>
    </location>
</feature>
<dbReference type="GO" id="GO:0003677">
    <property type="term" value="F:DNA binding"/>
    <property type="evidence" value="ECO:0007669"/>
    <property type="project" value="InterPro"/>
</dbReference>
<dbReference type="Proteomes" id="UP000813824">
    <property type="component" value="Unassembled WGS sequence"/>
</dbReference>
<organism evidence="4 5">
    <name type="scientific">Cristinia sonorae</name>
    <dbReference type="NCBI Taxonomy" id="1940300"/>
    <lineage>
        <taxon>Eukaryota</taxon>
        <taxon>Fungi</taxon>
        <taxon>Dikarya</taxon>
        <taxon>Basidiomycota</taxon>
        <taxon>Agaricomycotina</taxon>
        <taxon>Agaricomycetes</taxon>
        <taxon>Agaricomycetidae</taxon>
        <taxon>Agaricales</taxon>
        <taxon>Pleurotineae</taxon>
        <taxon>Stephanosporaceae</taxon>
        <taxon>Cristinia</taxon>
    </lineage>
</organism>
<gene>
    <name evidence="4" type="ORF">BXZ70DRAFT_921716</name>
</gene>
<evidence type="ECO:0000256" key="1">
    <source>
        <dbReference type="ARBA" id="ARBA00020833"/>
    </source>
</evidence>
<dbReference type="PROSITE" id="PS51504">
    <property type="entry name" value="H15"/>
    <property type="match status" value="1"/>
</dbReference>
<evidence type="ECO:0000313" key="5">
    <source>
        <dbReference type="Proteomes" id="UP000813824"/>
    </source>
</evidence>
<feature type="compositionally biased region" description="Polar residues" evidence="2">
    <location>
        <begin position="381"/>
        <end position="402"/>
    </location>
</feature>
<dbReference type="SUPFAM" id="SSF46785">
    <property type="entry name" value="Winged helix' DNA-binding domain"/>
    <property type="match status" value="1"/>
</dbReference>
<accession>A0A8K0UWS0</accession>
<dbReference type="OrthoDB" id="5863171at2759"/>
<feature type="region of interest" description="Disordered" evidence="2">
    <location>
        <begin position="585"/>
        <end position="669"/>
    </location>
</feature>
<sequence>MLPVASPQASTDHHSDNLTVGDSGDLRRIYLSLLPPARIIEICLTFEPHVPLHLKQPVWPIDLNTAIESLKKTRPQTPVSTPKHPSNGDISLPVAEAPSQQVHPSGSNEEAILSLKDVLDSVQASRASSVAPTQVNGSGEPLTVNTENTKQDTNHASPSQSSTVAPPESAPTLTQVSTLSPAPTETQPSQDQNAQPQPSSATSPQPTTQAATPSAPDSAHSTYSPYPYSAYGYPGQAPYYAPPPGYLAPYPGYPPYPGQVGYPPPPAGHHAQLYPPRPVHAAAPHAVTPQAVPTSGEDLPSYEDMLVEALSDMGDLEGSAPKDIFLWMESRYPVQTNFRPSASQALQKAFRRGRFEKRPNGKYRLNPAWEGGATSKRTTRRPQTLAQTVYAQNHSPQPSSPFTHAPLARSASAATPPPQAASALSPSTSQTTPYPGYYGQPYGYPAPAYGAPPSQLQPPTAPTSATATASTTASPAVDSSTVAKEATSQEATDSIGDGSDAWEAAQHILQAINFGSLQASASGSSGNPPPPVAAHAGFDLSALTDGASTEPNHGVLTNEERASLQAQLALLAAQLSEIAELNDDDVEMEPPSAPAPVHHSQLQYPPQPRPHPLPPQPPLQQPPQPQTAVVPGPVMAALIPPPSLKPPQPSQTSLPPPPQPPPPPIVASSSAHMGLFIDINQFPEGNTQTGSAKTIPPATHVQRGNAAQVVEEESDDDDMEMVEVPPMSIMDALRT</sequence>
<feature type="region of interest" description="Disordered" evidence="2">
    <location>
        <begin position="1"/>
        <end position="21"/>
    </location>
</feature>
<dbReference type="Pfam" id="PF00538">
    <property type="entry name" value="Linker_histone"/>
    <property type="match status" value="1"/>
</dbReference>
<name>A0A8K0UWS0_9AGAR</name>
<dbReference type="AlphaFoldDB" id="A0A8K0UWS0"/>
<feature type="compositionally biased region" description="Polar residues" evidence="2">
    <location>
        <begin position="154"/>
        <end position="164"/>
    </location>
</feature>
<dbReference type="EMBL" id="JAEVFJ010000005">
    <property type="protein sequence ID" value="KAH8104619.1"/>
    <property type="molecule type" value="Genomic_DNA"/>
</dbReference>
<feature type="region of interest" description="Disordered" evidence="2">
    <location>
        <begin position="710"/>
        <end position="735"/>
    </location>
</feature>
<keyword evidence="5" id="KW-1185">Reference proteome</keyword>